<reference evidence="1" key="1">
    <citation type="submission" date="2021-06" db="EMBL/GenBank/DDBJ databases">
        <authorList>
            <person name="Kallberg Y."/>
            <person name="Tangrot J."/>
            <person name="Rosling A."/>
        </authorList>
    </citation>
    <scope>NUCLEOTIDE SEQUENCE</scope>
    <source>
        <strain evidence="1">IL203A</strain>
    </source>
</reference>
<accession>A0ACA9M6S5</accession>
<evidence type="ECO:0000313" key="2">
    <source>
        <dbReference type="Proteomes" id="UP000789702"/>
    </source>
</evidence>
<dbReference type="Proteomes" id="UP000789702">
    <property type="component" value="Unassembled WGS sequence"/>
</dbReference>
<gene>
    <name evidence="1" type="ORF">DHETER_LOCUS6155</name>
</gene>
<keyword evidence="2" id="KW-1185">Reference proteome</keyword>
<name>A0ACA9M6S5_9GLOM</name>
<evidence type="ECO:0000313" key="1">
    <source>
        <dbReference type="EMBL" id="CAG8573220.1"/>
    </source>
</evidence>
<protein>
    <submittedName>
        <fullName evidence="1">1855_t:CDS:1</fullName>
    </submittedName>
</protein>
<sequence>MDEDYDYDFSTYNSTSDSSFITNQQTDSLDQDDDNIQISHSQSPAPSSNEITDTTEILSGSNYATLGIMVPTVEELIYRFSNIDSEIDIINEVKETILSNLTSRWSLPHDYGMFASLLDPRFKDLSFCSNAQKRRMIEELKIKFNELSGHENQHDESPEQTELD</sequence>
<feature type="non-terminal residue" evidence="1">
    <location>
        <position position="164"/>
    </location>
</feature>
<proteinExistence type="predicted"/>
<organism evidence="1 2">
    <name type="scientific">Dentiscutata heterogama</name>
    <dbReference type="NCBI Taxonomy" id="1316150"/>
    <lineage>
        <taxon>Eukaryota</taxon>
        <taxon>Fungi</taxon>
        <taxon>Fungi incertae sedis</taxon>
        <taxon>Mucoromycota</taxon>
        <taxon>Glomeromycotina</taxon>
        <taxon>Glomeromycetes</taxon>
        <taxon>Diversisporales</taxon>
        <taxon>Gigasporaceae</taxon>
        <taxon>Dentiscutata</taxon>
    </lineage>
</organism>
<dbReference type="EMBL" id="CAJVPU010007472">
    <property type="protein sequence ID" value="CAG8573220.1"/>
    <property type="molecule type" value="Genomic_DNA"/>
</dbReference>
<comment type="caution">
    <text evidence="1">The sequence shown here is derived from an EMBL/GenBank/DDBJ whole genome shotgun (WGS) entry which is preliminary data.</text>
</comment>